<evidence type="ECO:0000313" key="2">
    <source>
        <dbReference type="EMBL" id="KAK5074493.1"/>
    </source>
</evidence>
<gene>
    <name evidence="2" type="ORF">LTR24_010171</name>
</gene>
<sequence>MLPYDFFSVAVLGILWSSISVPSSGNVSLDDCATAWSTAFPTQVSRSDAGWLHDSATYASSSTSVAPNVSAVVITSSPPGWTSCSPTAYVNVTRTVVYTVTFSRHHSHHGSHDCGCSSAVAPAETSGGINVTSTHAASDTIVVPVYSTANRSSAWASPSLSPISTFLSLARREDTPRLTNSVWMVGVITIGMTFWWV</sequence>
<evidence type="ECO:0000256" key="1">
    <source>
        <dbReference type="SAM" id="SignalP"/>
    </source>
</evidence>
<name>A0ABR0JUR2_9EURO</name>
<evidence type="ECO:0000313" key="3">
    <source>
        <dbReference type="Proteomes" id="UP001345013"/>
    </source>
</evidence>
<protein>
    <submittedName>
        <fullName evidence="2">Uncharacterized protein</fullName>
    </submittedName>
</protein>
<accession>A0ABR0JUR2</accession>
<keyword evidence="1" id="KW-0732">Signal</keyword>
<keyword evidence="3" id="KW-1185">Reference proteome</keyword>
<feature type="chain" id="PRO_5046772414" evidence="1">
    <location>
        <begin position="26"/>
        <end position="197"/>
    </location>
</feature>
<proteinExistence type="predicted"/>
<organism evidence="2 3">
    <name type="scientific">Lithohypha guttulata</name>
    <dbReference type="NCBI Taxonomy" id="1690604"/>
    <lineage>
        <taxon>Eukaryota</taxon>
        <taxon>Fungi</taxon>
        <taxon>Dikarya</taxon>
        <taxon>Ascomycota</taxon>
        <taxon>Pezizomycotina</taxon>
        <taxon>Eurotiomycetes</taxon>
        <taxon>Chaetothyriomycetidae</taxon>
        <taxon>Chaetothyriales</taxon>
        <taxon>Trichomeriaceae</taxon>
        <taxon>Lithohypha</taxon>
    </lineage>
</organism>
<reference evidence="2 3" key="1">
    <citation type="submission" date="2023-08" db="EMBL/GenBank/DDBJ databases">
        <title>Black Yeasts Isolated from many extreme environments.</title>
        <authorList>
            <person name="Coleine C."/>
            <person name="Stajich J.E."/>
            <person name="Selbmann L."/>
        </authorList>
    </citation>
    <scope>NUCLEOTIDE SEQUENCE [LARGE SCALE GENOMIC DNA]</scope>
    <source>
        <strain evidence="2 3">CCFEE 5885</strain>
    </source>
</reference>
<dbReference type="EMBL" id="JAVRRG010000284">
    <property type="protein sequence ID" value="KAK5074493.1"/>
    <property type="molecule type" value="Genomic_DNA"/>
</dbReference>
<comment type="caution">
    <text evidence="2">The sequence shown here is derived from an EMBL/GenBank/DDBJ whole genome shotgun (WGS) entry which is preliminary data.</text>
</comment>
<feature type="signal peptide" evidence="1">
    <location>
        <begin position="1"/>
        <end position="25"/>
    </location>
</feature>
<dbReference type="Proteomes" id="UP001345013">
    <property type="component" value="Unassembled WGS sequence"/>
</dbReference>